<keyword evidence="1" id="KW-0472">Membrane</keyword>
<evidence type="ECO:0000313" key="2">
    <source>
        <dbReference type="EMBL" id="SHM00092.1"/>
    </source>
</evidence>
<protein>
    <submittedName>
        <fullName evidence="2">Uncharacterized protein</fullName>
    </submittedName>
</protein>
<dbReference type="EMBL" id="FRBL01000006">
    <property type="protein sequence ID" value="SHM00092.1"/>
    <property type="molecule type" value="Genomic_DNA"/>
</dbReference>
<keyword evidence="1" id="KW-1133">Transmembrane helix</keyword>
<proteinExistence type="predicted"/>
<evidence type="ECO:0000313" key="3">
    <source>
        <dbReference type="Proteomes" id="UP000184420"/>
    </source>
</evidence>
<organism evidence="2 3">
    <name type="scientific">Chitinophaga jiangningensis</name>
    <dbReference type="NCBI Taxonomy" id="1419482"/>
    <lineage>
        <taxon>Bacteria</taxon>
        <taxon>Pseudomonadati</taxon>
        <taxon>Bacteroidota</taxon>
        <taxon>Chitinophagia</taxon>
        <taxon>Chitinophagales</taxon>
        <taxon>Chitinophagaceae</taxon>
        <taxon>Chitinophaga</taxon>
    </lineage>
</organism>
<dbReference type="Proteomes" id="UP000184420">
    <property type="component" value="Unassembled WGS sequence"/>
</dbReference>
<accession>A0A1M7F7N4</accession>
<dbReference type="AlphaFoldDB" id="A0A1M7F7N4"/>
<keyword evidence="1" id="KW-0812">Transmembrane</keyword>
<gene>
    <name evidence="2" type="ORF">SAMN05444266_10628</name>
</gene>
<evidence type="ECO:0000256" key="1">
    <source>
        <dbReference type="SAM" id="Phobius"/>
    </source>
</evidence>
<keyword evidence="3" id="KW-1185">Reference proteome</keyword>
<reference evidence="2 3" key="1">
    <citation type="submission" date="2016-11" db="EMBL/GenBank/DDBJ databases">
        <authorList>
            <person name="Jaros S."/>
            <person name="Januszkiewicz K."/>
            <person name="Wedrychowicz H."/>
        </authorList>
    </citation>
    <scope>NUCLEOTIDE SEQUENCE [LARGE SCALE GENOMIC DNA]</scope>
    <source>
        <strain evidence="2 3">DSM 27406</strain>
    </source>
</reference>
<feature type="transmembrane region" description="Helical" evidence="1">
    <location>
        <begin position="20"/>
        <end position="36"/>
    </location>
</feature>
<name>A0A1M7F7N4_9BACT</name>
<sequence length="37" mass="4378">MRYEGNLISINSDNYLRSAIYIYYLLKIILLCIITHA</sequence>